<evidence type="ECO:0000256" key="1">
    <source>
        <dbReference type="SAM" id="SignalP"/>
    </source>
</evidence>
<reference evidence="2 3" key="1">
    <citation type="submission" date="2019-09" db="EMBL/GenBank/DDBJ databases">
        <title>The Halomonas whole genome shotgun (WGS).</title>
        <authorList>
            <person name="Xie Z."/>
        </authorList>
    </citation>
    <scope>NUCLEOTIDE SEQUENCE [LARGE SCALE GENOMIC DNA]</scope>
    <source>
        <strain evidence="2 3">NBT06E8</strain>
    </source>
</reference>
<dbReference type="EMBL" id="VWRT01000030">
    <property type="protein sequence ID" value="KAE8436609.1"/>
    <property type="molecule type" value="Genomic_DNA"/>
</dbReference>
<accession>A0ABQ6X4B8</accession>
<sequence>MKVSMILALISVFASAELFAHDRWRASHSCFKPIKPYEFQSQWEVDMFNDEVDMYRICIQQFVSEQEDAIRNHSRALDEAIGEWNDFVNYELNM</sequence>
<dbReference type="Proteomes" id="UP000466130">
    <property type="component" value="Unassembled WGS sequence"/>
</dbReference>
<keyword evidence="3" id="KW-1185">Reference proteome</keyword>
<feature type="signal peptide" evidence="1">
    <location>
        <begin position="1"/>
        <end position="20"/>
    </location>
</feature>
<dbReference type="RefSeq" id="WP_153844145.1">
    <property type="nucleotide sequence ID" value="NZ_CP048602.1"/>
</dbReference>
<feature type="chain" id="PRO_5046537738" evidence="1">
    <location>
        <begin position="21"/>
        <end position="94"/>
    </location>
</feature>
<protein>
    <submittedName>
        <fullName evidence="2">Uncharacterized protein</fullName>
    </submittedName>
</protein>
<keyword evidence="1" id="KW-0732">Signal</keyword>
<gene>
    <name evidence="2" type="ORF">F1978_17560</name>
</gene>
<comment type="caution">
    <text evidence="2">The sequence shown here is derived from an EMBL/GenBank/DDBJ whole genome shotgun (WGS) entry which is preliminary data.</text>
</comment>
<evidence type="ECO:0000313" key="3">
    <source>
        <dbReference type="Proteomes" id="UP000466130"/>
    </source>
</evidence>
<name>A0ABQ6X4B8_9GAMM</name>
<evidence type="ECO:0000313" key="2">
    <source>
        <dbReference type="EMBL" id="KAE8436609.1"/>
    </source>
</evidence>
<organism evidence="2 3">
    <name type="scientific">Vreelandella piezotolerans</name>
    <dbReference type="NCBI Taxonomy" id="2609667"/>
    <lineage>
        <taxon>Bacteria</taxon>
        <taxon>Pseudomonadati</taxon>
        <taxon>Pseudomonadota</taxon>
        <taxon>Gammaproteobacteria</taxon>
        <taxon>Oceanospirillales</taxon>
        <taxon>Halomonadaceae</taxon>
        <taxon>Vreelandella</taxon>
    </lineage>
</organism>
<proteinExistence type="predicted"/>